<protein>
    <recommendedName>
        <fullName evidence="3">Polymer-forming cytoskeletal protein</fullName>
    </recommendedName>
</protein>
<proteinExistence type="predicted"/>
<keyword evidence="2" id="KW-1185">Reference proteome</keyword>
<organism evidence="1 2">
    <name type="scientific">Myxococcus llanfairpwllgwyngyllgogerychwyrndrobwllllantysiliogogogochensis</name>
    <dbReference type="NCBI Taxonomy" id="2590453"/>
    <lineage>
        <taxon>Bacteria</taxon>
        <taxon>Pseudomonadati</taxon>
        <taxon>Myxococcota</taxon>
        <taxon>Myxococcia</taxon>
        <taxon>Myxococcales</taxon>
        <taxon>Cystobacterineae</taxon>
        <taxon>Myxococcaceae</taxon>
        <taxon>Myxococcus</taxon>
    </lineage>
</organism>
<reference evidence="1 2" key="1">
    <citation type="submission" date="2019-06" db="EMBL/GenBank/DDBJ databases">
        <authorList>
            <person name="Livingstone P."/>
            <person name="Whitworth D."/>
        </authorList>
    </citation>
    <scope>NUCLEOTIDE SEQUENCE [LARGE SCALE GENOMIC DNA]</scope>
    <source>
        <strain evidence="1 2">AM401</strain>
    </source>
</reference>
<name>A0A540WJY5_9BACT</name>
<dbReference type="EMBL" id="VIFM01000358">
    <property type="protein sequence ID" value="TQF09339.1"/>
    <property type="molecule type" value="Genomic_DNA"/>
</dbReference>
<evidence type="ECO:0000313" key="1">
    <source>
        <dbReference type="EMBL" id="TQF09339.1"/>
    </source>
</evidence>
<dbReference type="AlphaFoldDB" id="A0A540WJY5"/>
<dbReference type="RefSeq" id="WP_141648826.1">
    <property type="nucleotide sequence ID" value="NZ_VIFM01000358.1"/>
</dbReference>
<comment type="caution">
    <text evidence="1">The sequence shown here is derived from an EMBL/GenBank/DDBJ whole genome shotgun (WGS) entry which is preliminary data.</text>
</comment>
<evidence type="ECO:0008006" key="3">
    <source>
        <dbReference type="Google" id="ProtNLM"/>
    </source>
</evidence>
<evidence type="ECO:0000313" key="2">
    <source>
        <dbReference type="Proteomes" id="UP000315369"/>
    </source>
</evidence>
<dbReference type="Proteomes" id="UP000315369">
    <property type="component" value="Unassembled WGS sequence"/>
</dbReference>
<accession>A0A540WJY5</accession>
<sequence>MNEQTLQSLKPKLRPVKDEDLEQIGDEDIAGVLGDDSWVHEGDLVIEGDLSVTEGALLVLGDLTVSGEVTTDETGTLAVMGQLKAHHLYLEGNLEVHGDATLSGVVYGFYEAGISRVYGKTTAKLGLIGNHDWSCDSEHYEVSGRFSNFHKLMEGDPEAIRKLVGDKEFAQLARMLGVSKEEAEGSSNSAWGLSLFHRV</sequence>
<gene>
    <name evidence="1" type="ORF">FJV41_45135</name>
</gene>
<dbReference type="OrthoDB" id="4537824at2"/>